<organism evidence="1 2">
    <name type="scientific">Thermocladium modestius</name>
    <dbReference type="NCBI Taxonomy" id="62609"/>
    <lineage>
        <taxon>Archaea</taxon>
        <taxon>Thermoproteota</taxon>
        <taxon>Thermoprotei</taxon>
        <taxon>Thermoproteales</taxon>
        <taxon>Thermoproteaceae</taxon>
        <taxon>Thermocladium</taxon>
    </lineage>
</organism>
<dbReference type="PANTHER" id="PTHR38433:SF1">
    <property type="entry name" value="DUF1641 DOMAIN-CONTAINING PROTEIN"/>
    <property type="match status" value="1"/>
</dbReference>
<sequence length="156" mass="17301">MAETTQTQNMDEKLLEMITMLSENMDEVKGLLDQVIELKRSGALDSLMLIINKFEEIIQYLFQEPALFRLLALLLDGSIQTMNKLDAQDVIKLKETMQSLGGCMGKNLNMETISNAKPVNGVFGLMSALNDPDIKKGLGVAMQLLKIMGSCTSKKQ</sequence>
<dbReference type="Pfam" id="PF07849">
    <property type="entry name" value="DUF1641"/>
    <property type="match status" value="1"/>
</dbReference>
<dbReference type="EMBL" id="BMNL01000003">
    <property type="protein sequence ID" value="GGP21982.1"/>
    <property type="molecule type" value="Genomic_DNA"/>
</dbReference>
<proteinExistence type="predicted"/>
<evidence type="ECO:0008006" key="3">
    <source>
        <dbReference type="Google" id="ProtNLM"/>
    </source>
</evidence>
<gene>
    <name evidence="1" type="ORF">GCM10007981_16160</name>
</gene>
<protein>
    <recommendedName>
        <fullName evidence="3">DUF1641 domain-containing protein</fullName>
    </recommendedName>
</protein>
<dbReference type="InterPro" id="IPR012440">
    <property type="entry name" value="DUF1641"/>
</dbReference>
<evidence type="ECO:0000313" key="2">
    <source>
        <dbReference type="Proteomes" id="UP000610960"/>
    </source>
</evidence>
<dbReference type="Proteomes" id="UP000610960">
    <property type="component" value="Unassembled WGS sequence"/>
</dbReference>
<dbReference type="PANTHER" id="PTHR38433">
    <property type="match status" value="1"/>
</dbReference>
<dbReference type="AlphaFoldDB" id="A0A830GWY3"/>
<reference evidence="1" key="1">
    <citation type="journal article" date="2014" name="Int. J. Syst. Evol. Microbiol.">
        <title>Complete genome sequence of Corynebacterium casei LMG S-19264T (=DSM 44701T), isolated from a smear-ripened cheese.</title>
        <authorList>
            <consortium name="US DOE Joint Genome Institute (JGI-PGF)"/>
            <person name="Walter F."/>
            <person name="Albersmeier A."/>
            <person name="Kalinowski J."/>
            <person name="Ruckert C."/>
        </authorList>
    </citation>
    <scope>NUCLEOTIDE SEQUENCE</scope>
    <source>
        <strain evidence="1">JCM 10088</strain>
    </source>
</reference>
<accession>A0A830GWY3</accession>
<comment type="caution">
    <text evidence="1">The sequence shown here is derived from an EMBL/GenBank/DDBJ whole genome shotgun (WGS) entry which is preliminary data.</text>
</comment>
<dbReference type="OrthoDB" id="56850at2157"/>
<keyword evidence="2" id="KW-1185">Reference proteome</keyword>
<dbReference type="RefSeq" id="WP_188596872.1">
    <property type="nucleotide sequence ID" value="NZ_BMNL01000003.1"/>
</dbReference>
<reference evidence="1" key="2">
    <citation type="submission" date="2020-09" db="EMBL/GenBank/DDBJ databases">
        <authorList>
            <person name="Sun Q."/>
            <person name="Ohkuma M."/>
        </authorList>
    </citation>
    <scope>NUCLEOTIDE SEQUENCE</scope>
    <source>
        <strain evidence="1">JCM 10088</strain>
    </source>
</reference>
<evidence type="ECO:0000313" key="1">
    <source>
        <dbReference type="EMBL" id="GGP21982.1"/>
    </source>
</evidence>
<name>A0A830GWY3_9CREN</name>